<dbReference type="InterPro" id="IPR051400">
    <property type="entry name" value="HAD-like_hydrolase"/>
</dbReference>
<dbReference type="PRINTS" id="PR00413">
    <property type="entry name" value="HADHALOGNASE"/>
</dbReference>
<dbReference type="NCBIfam" id="TIGR01549">
    <property type="entry name" value="HAD-SF-IA-v1"/>
    <property type="match status" value="1"/>
</dbReference>
<dbReference type="Gene3D" id="3.40.50.1000">
    <property type="entry name" value="HAD superfamily/HAD-like"/>
    <property type="match status" value="1"/>
</dbReference>
<keyword evidence="2" id="KW-0378">Hydrolase</keyword>
<dbReference type="RefSeq" id="WP_047883942.1">
    <property type="nucleotide sequence ID" value="NZ_CP071325.1"/>
</dbReference>
<organism evidence="4 5">
    <name type="scientific">Photobacterium ganghwense</name>
    <dbReference type="NCBI Taxonomy" id="320778"/>
    <lineage>
        <taxon>Bacteria</taxon>
        <taxon>Pseudomonadati</taxon>
        <taxon>Pseudomonadota</taxon>
        <taxon>Gammaproteobacteria</taxon>
        <taxon>Vibrionales</taxon>
        <taxon>Vibrionaceae</taxon>
        <taxon>Photobacterium</taxon>
    </lineage>
</organism>
<evidence type="ECO:0000256" key="2">
    <source>
        <dbReference type="ARBA" id="ARBA00022801"/>
    </source>
</evidence>
<dbReference type="EMBL" id="LDOU01000004">
    <property type="protein sequence ID" value="KLV11105.1"/>
    <property type="molecule type" value="Genomic_DNA"/>
</dbReference>
<dbReference type="Gene3D" id="1.20.120.1600">
    <property type="match status" value="1"/>
</dbReference>
<dbReference type="STRING" id="320778.ABT57_04225"/>
<dbReference type="InterPro" id="IPR006439">
    <property type="entry name" value="HAD-SF_hydro_IA"/>
</dbReference>
<gene>
    <name evidence="4" type="ORF">ABT57_04225</name>
</gene>
<dbReference type="PATRIC" id="fig|320778.3.peg.905"/>
<evidence type="ECO:0000313" key="5">
    <source>
        <dbReference type="Proteomes" id="UP000035909"/>
    </source>
</evidence>
<evidence type="ECO:0000256" key="1">
    <source>
        <dbReference type="ARBA" id="ARBA00001946"/>
    </source>
</evidence>
<evidence type="ECO:0008006" key="6">
    <source>
        <dbReference type="Google" id="ProtNLM"/>
    </source>
</evidence>
<dbReference type="InterPro" id="IPR036412">
    <property type="entry name" value="HAD-like_sf"/>
</dbReference>
<dbReference type="Proteomes" id="UP000035909">
    <property type="component" value="Unassembled WGS sequence"/>
</dbReference>
<dbReference type="Pfam" id="PF00702">
    <property type="entry name" value="Hydrolase"/>
    <property type="match status" value="1"/>
</dbReference>
<proteinExistence type="predicted"/>
<sequence length="225" mass="26215">MIFFDLDNTLLDHDGAEQQAIRVFAARYSSQIQTCSDGIEQDWRRITDQQRARWRSGELSFEQLRRARISALFRTPLSDEQAERLSVEYYRLYRQHWMLFPDVLPALNILQQLSPLAIITNGFAFHQETKLRETGIRDYFRFMVISEEVGVAKPDRRIFQHALRRASEPASACWYIGNHPQLDAQAASDVGMKAVWLNRNRAENRVSTRVVRSLEGFADLVRMHG</sequence>
<dbReference type="SUPFAM" id="SSF56784">
    <property type="entry name" value="HAD-like"/>
    <property type="match status" value="1"/>
</dbReference>
<comment type="caution">
    <text evidence="4">The sequence shown here is derived from an EMBL/GenBank/DDBJ whole genome shotgun (WGS) entry which is preliminary data.</text>
</comment>
<name>A0A0J1HHK2_9GAMM</name>
<dbReference type="InterPro" id="IPR023214">
    <property type="entry name" value="HAD_sf"/>
</dbReference>
<keyword evidence="3" id="KW-0460">Magnesium</keyword>
<evidence type="ECO:0000256" key="3">
    <source>
        <dbReference type="ARBA" id="ARBA00022842"/>
    </source>
</evidence>
<dbReference type="GO" id="GO:0016787">
    <property type="term" value="F:hydrolase activity"/>
    <property type="evidence" value="ECO:0007669"/>
    <property type="project" value="UniProtKB-KW"/>
</dbReference>
<comment type="cofactor">
    <cofactor evidence="1">
        <name>Mg(2+)</name>
        <dbReference type="ChEBI" id="CHEBI:18420"/>
    </cofactor>
</comment>
<dbReference type="AlphaFoldDB" id="A0A0J1HHK2"/>
<evidence type="ECO:0000313" key="4">
    <source>
        <dbReference type="EMBL" id="KLV11105.1"/>
    </source>
</evidence>
<dbReference type="PANTHER" id="PTHR46470">
    <property type="entry name" value="N-ACYLNEURAMINATE-9-PHOSPHATASE"/>
    <property type="match status" value="1"/>
</dbReference>
<dbReference type="SFLD" id="SFLDS00003">
    <property type="entry name" value="Haloacid_Dehalogenase"/>
    <property type="match status" value="1"/>
</dbReference>
<dbReference type="PANTHER" id="PTHR46470:SF4">
    <property type="entry name" value="5-AMINO-6-(5-PHOSPHO-D-RIBITYLAMINO)URACIL PHOSPHATASE YIGB"/>
    <property type="match status" value="1"/>
</dbReference>
<dbReference type="SFLD" id="SFLDG01129">
    <property type="entry name" value="C1.5:_HAD__Beta-PGM__Phosphata"/>
    <property type="match status" value="1"/>
</dbReference>
<keyword evidence="5" id="KW-1185">Reference proteome</keyword>
<reference evidence="4 5" key="1">
    <citation type="submission" date="2015-05" db="EMBL/GenBank/DDBJ databases">
        <title>Photobacterium galathea sp. nov.</title>
        <authorList>
            <person name="Machado H."/>
            <person name="Gram L."/>
        </authorList>
    </citation>
    <scope>NUCLEOTIDE SEQUENCE [LARGE SCALE GENOMIC DNA]</scope>
    <source>
        <strain evidence="4 5">DSM 22954</strain>
    </source>
</reference>
<accession>A0A0J1HHK2</accession>
<dbReference type="GO" id="GO:0044281">
    <property type="term" value="P:small molecule metabolic process"/>
    <property type="evidence" value="ECO:0007669"/>
    <property type="project" value="UniProtKB-ARBA"/>
</dbReference>
<protein>
    <recommendedName>
        <fullName evidence="6">HAD family hydrolase</fullName>
    </recommendedName>
</protein>